<dbReference type="GO" id="GO:0005886">
    <property type="term" value="C:plasma membrane"/>
    <property type="evidence" value="ECO:0007669"/>
    <property type="project" value="UniProtKB-SubCell"/>
</dbReference>
<evidence type="ECO:0000256" key="1">
    <source>
        <dbReference type="ARBA" id="ARBA00004533"/>
    </source>
</evidence>
<comment type="similarity">
    <text evidence="2">Belongs to the GSP N family.</text>
</comment>
<evidence type="ECO:0000256" key="6">
    <source>
        <dbReference type="ARBA" id="ARBA00022519"/>
    </source>
</evidence>
<keyword evidence="13" id="KW-1185">Reference proteome</keyword>
<dbReference type="GO" id="GO:0015627">
    <property type="term" value="C:type II protein secretion system complex"/>
    <property type="evidence" value="ECO:0007669"/>
    <property type="project" value="InterPro"/>
</dbReference>
<evidence type="ECO:0000256" key="4">
    <source>
        <dbReference type="ARBA" id="ARBA00022448"/>
    </source>
</evidence>
<dbReference type="GO" id="GO:0015628">
    <property type="term" value="P:protein secretion by the type II secretion system"/>
    <property type="evidence" value="ECO:0007669"/>
    <property type="project" value="InterPro"/>
</dbReference>
<name>A0A369AJZ9_9BURK</name>
<sequence length="284" mass="29864">MARSTVPLPPRPPRPPARTQPASARLAAAPRVPWGWAAAGAGVGLLAALAVFAPAQWLAQGVARASAGRVLLLQARGTVWTGSAQFALSGGPASRDRAALPGRVHWRLRPGLHGLQLQLQADCCTAAPLQVQLRPRWGGAAARVQDQQSDWPAAVLAGLGAPWNSLQPQGRLVLRTQGLQATWAAGRLLLQGQAQLDLLDFSSRLATLRPLGSYRLVLQGGEVPTLQLSTLDGALRLQGAGQWVGQRLRFSGEASATPERAAALDNLLNILGRRDGARALLSLG</sequence>
<dbReference type="Proteomes" id="UP000252174">
    <property type="component" value="Unassembled WGS sequence"/>
</dbReference>
<evidence type="ECO:0000256" key="10">
    <source>
        <dbReference type="ARBA" id="ARBA00030772"/>
    </source>
</evidence>
<dbReference type="Pfam" id="PF01203">
    <property type="entry name" value="T2SSN"/>
    <property type="match status" value="1"/>
</dbReference>
<feature type="region of interest" description="Disordered" evidence="11">
    <location>
        <begin position="1"/>
        <end position="22"/>
    </location>
</feature>
<comment type="caution">
    <text evidence="12">The sequence shown here is derived from an EMBL/GenBank/DDBJ whole genome shotgun (WGS) entry which is preliminary data.</text>
</comment>
<dbReference type="EMBL" id="QPJU01000005">
    <property type="protein sequence ID" value="RCX09491.1"/>
    <property type="molecule type" value="Genomic_DNA"/>
</dbReference>
<keyword evidence="6" id="KW-0997">Cell inner membrane</keyword>
<evidence type="ECO:0000256" key="5">
    <source>
        <dbReference type="ARBA" id="ARBA00022475"/>
    </source>
</evidence>
<keyword evidence="4" id="KW-0813">Transport</keyword>
<keyword evidence="7" id="KW-0812">Transmembrane</keyword>
<keyword evidence="8" id="KW-0653">Protein transport</keyword>
<accession>A0A369AJZ9</accession>
<evidence type="ECO:0000313" key="12">
    <source>
        <dbReference type="EMBL" id="RCX09491.1"/>
    </source>
</evidence>
<evidence type="ECO:0000256" key="11">
    <source>
        <dbReference type="SAM" id="MobiDB-lite"/>
    </source>
</evidence>
<evidence type="ECO:0000256" key="2">
    <source>
        <dbReference type="ARBA" id="ARBA00007208"/>
    </source>
</evidence>
<evidence type="ECO:0000256" key="7">
    <source>
        <dbReference type="ARBA" id="ARBA00022692"/>
    </source>
</evidence>
<evidence type="ECO:0000256" key="3">
    <source>
        <dbReference type="ARBA" id="ARBA00021563"/>
    </source>
</evidence>
<gene>
    <name evidence="12" type="ORF">DFR45_105120</name>
</gene>
<dbReference type="InterPro" id="IPR022792">
    <property type="entry name" value="T2SS_protein-GspN"/>
</dbReference>
<evidence type="ECO:0000313" key="13">
    <source>
        <dbReference type="Proteomes" id="UP000252174"/>
    </source>
</evidence>
<dbReference type="RefSeq" id="WP_114483356.1">
    <property type="nucleotide sequence ID" value="NZ_QPJU01000005.1"/>
</dbReference>
<dbReference type="OrthoDB" id="8558191at2"/>
<comment type="subcellular location">
    <subcellularLocation>
        <location evidence="1">Cell inner membrane</location>
    </subcellularLocation>
</comment>
<feature type="compositionally biased region" description="Pro residues" evidence="11">
    <location>
        <begin position="7"/>
        <end position="18"/>
    </location>
</feature>
<organism evidence="12 13">
    <name type="scientific">Extensimonas vulgaris</name>
    <dbReference type="NCBI Taxonomy" id="1031594"/>
    <lineage>
        <taxon>Bacteria</taxon>
        <taxon>Pseudomonadati</taxon>
        <taxon>Pseudomonadota</taxon>
        <taxon>Betaproteobacteria</taxon>
        <taxon>Burkholderiales</taxon>
        <taxon>Comamonadaceae</taxon>
        <taxon>Extensimonas</taxon>
    </lineage>
</organism>
<protein>
    <recommendedName>
        <fullName evidence="3">Type II secretion system protein N</fullName>
    </recommendedName>
    <alternativeName>
        <fullName evidence="10">General secretion pathway protein N</fullName>
    </alternativeName>
</protein>
<reference evidence="12 13" key="1">
    <citation type="submission" date="2018-07" db="EMBL/GenBank/DDBJ databases">
        <title>Genomic Encyclopedia of Type Strains, Phase IV (KMG-IV): sequencing the most valuable type-strain genomes for metagenomic binning, comparative biology and taxonomic classification.</title>
        <authorList>
            <person name="Goeker M."/>
        </authorList>
    </citation>
    <scope>NUCLEOTIDE SEQUENCE [LARGE SCALE GENOMIC DNA]</scope>
    <source>
        <strain evidence="12 13">DSM 100911</strain>
    </source>
</reference>
<evidence type="ECO:0000256" key="9">
    <source>
        <dbReference type="ARBA" id="ARBA00023136"/>
    </source>
</evidence>
<evidence type="ECO:0000256" key="8">
    <source>
        <dbReference type="ARBA" id="ARBA00022927"/>
    </source>
</evidence>
<keyword evidence="5" id="KW-1003">Cell membrane</keyword>
<dbReference type="AlphaFoldDB" id="A0A369AJZ9"/>
<keyword evidence="9" id="KW-0472">Membrane</keyword>
<proteinExistence type="inferred from homology"/>